<protein>
    <submittedName>
        <fullName evidence="2">Transposase and inactivated derivatives</fullName>
    </submittedName>
</protein>
<dbReference type="Proteomes" id="UP000215355">
    <property type="component" value="Chromosome 1"/>
</dbReference>
<feature type="domain" description="Transposase IS200-like" evidence="1">
    <location>
        <begin position="5"/>
        <end position="119"/>
    </location>
</feature>
<dbReference type="Gene3D" id="3.30.70.1290">
    <property type="entry name" value="Transposase IS200-like"/>
    <property type="match status" value="1"/>
</dbReference>
<proteinExistence type="predicted"/>
<dbReference type="AlphaFoldDB" id="A0AAJ4X7Y4"/>
<sequence length="153" mass="18496">MANTYSQIYIQIVFSVQNRETLLKMPWRLEVYKYISGIIKNKGIKPIIINGMEDHIHILIELKPESSLSDLVRDIKKHSTIFINKQNWLSYKFSWQSGFGAFSYSYSQVDKVYNYIKNQDKIHLNRTFQKEYTEFLNKFNVEYRDEFLFKWID</sequence>
<organism evidence="2 3">
    <name type="scientific">Sphingobacterium mizutaii</name>
    <dbReference type="NCBI Taxonomy" id="1010"/>
    <lineage>
        <taxon>Bacteria</taxon>
        <taxon>Pseudomonadati</taxon>
        <taxon>Bacteroidota</taxon>
        <taxon>Sphingobacteriia</taxon>
        <taxon>Sphingobacteriales</taxon>
        <taxon>Sphingobacteriaceae</taxon>
        <taxon>Sphingobacterium</taxon>
    </lineage>
</organism>
<dbReference type="InterPro" id="IPR002686">
    <property type="entry name" value="Transposase_17"/>
</dbReference>
<name>A0AAJ4X7Y4_9SPHI</name>
<dbReference type="GO" id="GO:0004803">
    <property type="term" value="F:transposase activity"/>
    <property type="evidence" value="ECO:0007669"/>
    <property type="project" value="InterPro"/>
</dbReference>
<reference evidence="2 3" key="1">
    <citation type="submission" date="2017-06" db="EMBL/GenBank/DDBJ databases">
        <authorList>
            <consortium name="Pathogen Informatics"/>
        </authorList>
    </citation>
    <scope>NUCLEOTIDE SEQUENCE [LARGE SCALE GENOMIC DNA]</scope>
    <source>
        <strain evidence="2 3">NCTC12149</strain>
    </source>
</reference>
<accession>A0AAJ4X7Y4</accession>
<dbReference type="SUPFAM" id="SSF143422">
    <property type="entry name" value="Transposase IS200-like"/>
    <property type="match status" value="1"/>
</dbReference>
<evidence type="ECO:0000313" key="3">
    <source>
        <dbReference type="Proteomes" id="UP000215355"/>
    </source>
</evidence>
<dbReference type="KEGG" id="smiz:4412673_00145"/>
<dbReference type="EMBL" id="LT906468">
    <property type="protein sequence ID" value="SNV36489.1"/>
    <property type="molecule type" value="Genomic_DNA"/>
</dbReference>
<dbReference type="PANTHER" id="PTHR33360">
    <property type="entry name" value="TRANSPOSASE FOR INSERTION SEQUENCE ELEMENT IS200"/>
    <property type="match status" value="1"/>
</dbReference>
<dbReference type="GO" id="GO:0003677">
    <property type="term" value="F:DNA binding"/>
    <property type="evidence" value="ECO:0007669"/>
    <property type="project" value="InterPro"/>
</dbReference>
<evidence type="ECO:0000259" key="1">
    <source>
        <dbReference type="SMART" id="SM01321"/>
    </source>
</evidence>
<gene>
    <name evidence="2" type="ORF">SAMEA4412673_00145</name>
</gene>
<dbReference type="NCBIfam" id="NF033573">
    <property type="entry name" value="transpos_IS200"/>
    <property type="match status" value="1"/>
</dbReference>
<dbReference type="PANTHER" id="PTHR33360:SF2">
    <property type="entry name" value="TRANSPOSASE FOR INSERTION SEQUENCE ELEMENT IS200"/>
    <property type="match status" value="1"/>
</dbReference>
<dbReference type="RefSeq" id="WP_093101257.1">
    <property type="nucleotide sequence ID" value="NZ_DAMDLF010000097.1"/>
</dbReference>
<dbReference type="Pfam" id="PF01797">
    <property type="entry name" value="Y1_Tnp"/>
    <property type="match status" value="1"/>
</dbReference>
<evidence type="ECO:0000313" key="2">
    <source>
        <dbReference type="EMBL" id="SNV36489.1"/>
    </source>
</evidence>
<dbReference type="InterPro" id="IPR036515">
    <property type="entry name" value="Transposase_17_sf"/>
</dbReference>
<dbReference type="GO" id="GO:0006313">
    <property type="term" value="P:DNA transposition"/>
    <property type="evidence" value="ECO:0007669"/>
    <property type="project" value="InterPro"/>
</dbReference>
<dbReference type="SMART" id="SM01321">
    <property type="entry name" value="Y1_Tnp"/>
    <property type="match status" value="1"/>
</dbReference>